<protein>
    <recommendedName>
        <fullName evidence="2">ENTH domain-containing protein</fullName>
    </recommendedName>
</protein>
<dbReference type="GO" id="GO:0030125">
    <property type="term" value="C:clathrin vesicle coat"/>
    <property type="evidence" value="ECO:0007669"/>
    <property type="project" value="TreeGrafter"/>
</dbReference>
<dbReference type="GO" id="GO:0006895">
    <property type="term" value="P:Golgi to endosome transport"/>
    <property type="evidence" value="ECO:0007669"/>
    <property type="project" value="TreeGrafter"/>
</dbReference>
<dbReference type="GO" id="GO:0005543">
    <property type="term" value="F:phospholipid binding"/>
    <property type="evidence" value="ECO:0007669"/>
    <property type="project" value="TreeGrafter"/>
</dbReference>
<feature type="compositionally biased region" description="Low complexity" evidence="1">
    <location>
        <begin position="255"/>
        <end position="278"/>
    </location>
</feature>
<evidence type="ECO:0000313" key="4">
    <source>
        <dbReference type="Proteomes" id="UP000015241"/>
    </source>
</evidence>
<dbReference type="FunFam" id="1.25.40.90:FF:000006">
    <property type="entry name" value="Clathrin interactor 1"/>
    <property type="match status" value="1"/>
</dbReference>
<keyword evidence="4" id="KW-1185">Reference proteome</keyword>
<dbReference type="InterPro" id="IPR013809">
    <property type="entry name" value="ENTH"/>
</dbReference>
<dbReference type="eggNOG" id="KOG2056">
    <property type="taxonomic scope" value="Eukaryota"/>
</dbReference>
<feature type="compositionally biased region" description="Basic and acidic residues" evidence="1">
    <location>
        <begin position="232"/>
        <end position="242"/>
    </location>
</feature>
<feature type="compositionally biased region" description="Polar residues" evidence="1">
    <location>
        <begin position="402"/>
        <end position="413"/>
    </location>
</feature>
<name>S8EAI7_FOMSC</name>
<dbReference type="FunCoup" id="S8EAI7">
    <property type="interactions" value="246"/>
</dbReference>
<dbReference type="PANTHER" id="PTHR12276">
    <property type="entry name" value="EPSIN/ENT-RELATED"/>
    <property type="match status" value="1"/>
</dbReference>
<dbReference type="SMART" id="SM00273">
    <property type="entry name" value="ENTH"/>
    <property type="match status" value="1"/>
</dbReference>
<dbReference type="SUPFAM" id="SSF48464">
    <property type="entry name" value="ENTH/VHS domain"/>
    <property type="match status" value="1"/>
</dbReference>
<dbReference type="GO" id="GO:0006897">
    <property type="term" value="P:endocytosis"/>
    <property type="evidence" value="ECO:0007669"/>
    <property type="project" value="TreeGrafter"/>
</dbReference>
<dbReference type="OrthoDB" id="4033880at2759"/>
<feature type="compositionally biased region" description="Polar residues" evidence="1">
    <location>
        <begin position="457"/>
        <end position="467"/>
    </location>
</feature>
<dbReference type="Pfam" id="PF01417">
    <property type="entry name" value="ENTH"/>
    <property type="match status" value="1"/>
</dbReference>
<sequence>MDRIESLSQTLSQITMYDIKSMYNQAKNVVFNVSEMEGKVRDATNDEPWGASSTLMQEIAQGTYNFQNFNEIMPAIYARFMEKEARQWRQIYKANVQALQLLEYLVKNGSERVVDDARSHIATIKMLRNFYYVDDKGKDQGLNVRNRSKELVELLSDVDKIRTERRKAKTNKSKYTGIGNDPMSFTSGSTRYGGFGSDSLGYNGGSYSGSGSYSGGGSYSDYGYGGSSSGGFRDDAGRRGFQEYDAGDDEELPRRSNSISSRPSAQRRGSAAHSSAASTPVTAKAPEPAPASVVDLLGMDDDFASLSPATGADKALPAVGHQATTLTDALDDDFDDFQTAPTPAAPAVAPAPTIPVASMFAQPQQSQQMGAAPLFAQHASLQSMVPPVQTTMSPPVPTMSPAQSARSGMSPMSSVPQMNMNRMSMGSSGFAGTPTYMSPTGAPMQPSIFPSQPARANATSPITTSGTPKPGASANFEDLWSMSLGGSASASKPGTPAVGAKSIKDLEREKAQAGIWGAASARPASGAGAGAFGAFGGAALAQPSAPVSNTQADNGLDDLLF</sequence>
<dbReference type="EMBL" id="KE504150">
    <property type="protein sequence ID" value="EPT00274.1"/>
    <property type="molecule type" value="Genomic_DNA"/>
</dbReference>
<dbReference type="GO" id="GO:0030276">
    <property type="term" value="F:clathrin binding"/>
    <property type="evidence" value="ECO:0007669"/>
    <property type="project" value="TreeGrafter"/>
</dbReference>
<feature type="region of interest" description="Disordered" evidence="1">
    <location>
        <begin position="542"/>
        <end position="561"/>
    </location>
</feature>
<dbReference type="Gene3D" id="1.25.40.90">
    <property type="match status" value="1"/>
</dbReference>
<feature type="domain" description="ENTH" evidence="2">
    <location>
        <begin position="28"/>
        <end position="165"/>
    </location>
</feature>
<dbReference type="CDD" id="cd16992">
    <property type="entry name" value="ENTH_Ent3"/>
    <property type="match status" value="1"/>
</dbReference>
<accession>S8EAI7</accession>
<dbReference type="HOGENOM" id="CLU_040577_0_0_1"/>
<dbReference type="PANTHER" id="PTHR12276:SF45">
    <property type="entry name" value="CLATHRIN INTERACTOR 1"/>
    <property type="match status" value="1"/>
</dbReference>
<dbReference type="PROSITE" id="PS50942">
    <property type="entry name" value="ENTH"/>
    <property type="match status" value="1"/>
</dbReference>
<organism evidence="3 4">
    <name type="scientific">Fomitopsis schrenkii</name>
    <name type="common">Brown rot fungus</name>
    <dbReference type="NCBI Taxonomy" id="2126942"/>
    <lineage>
        <taxon>Eukaryota</taxon>
        <taxon>Fungi</taxon>
        <taxon>Dikarya</taxon>
        <taxon>Basidiomycota</taxon>
        <taxon>Agaricomycotina</taxon>
        <taxon>Agaricomycetes</taxon>
        <taxon>Polyporales</taxon>
        <taxon>Fomitopsis</taxon>
    </lineage>
</organism>
<feature type="region of interest" description="Disordered" evidence="1">
    <location>
        <begin position="439"/>
        <end position="476"/>
    </location>
</feature>
<dbReference type="InterPro" id="IPR008942">
    <property type="entry name" value="ENTH_VHS"/>
</dbReference>
<feature type="region of interest" description="Disordered" evidence="1">
    <location>
        <begin position="392"/>
        <end position="413"/>
    </location>
</feature>
<reference evidence="3 4" key="1">
    <citation type="journal article" date="2012" name="Science">
        <title>The Paleozoic origin of enzymatic lignin decomposition reconstructed from 31 fungal genomes.</title>
        <authorList>
            <person name="Floudas D."/>
            <person name="Binder M."/>
            <person name="Riley R."/>
            <person name="Barry K."/>
            <person name="Blanchette R.A."/>
            <person name="Henrissat B."/>
            <person name="Martinez A.T."/>
            <person name="Otillar R."/>
            <person name="Spatafora J.W."/>
            <person name="Yadav J.S."/>
            <person name="Aerts A."/>
            <person name="Benoit I."/>
            <person name="Boyd A."/>
            <person name="Carlson A."/>
            <person name="Copeland A."/>
            <person name="Coutinho P.M."/>
            <person name="de Vries R.P."/>
            <person name="Ferreira P."/>
            <person name="Findley K."/>
            <person name="Foster B."/>
            <person name="Gaskell J."/>
            <person name="Glotzer D."/>
            <person name="Gorecki P."/>
            <person name="Heitman J."/>
            <person name="Hesse C."/>
            <person name="Hori C."/>
            <person name="Igarashi K."/>
            <person name="Jurgens J.A."/>
            <person name="Kallen N."/>
            <person name="Kersten P."/>
            <person name="Kohler A."/>
            <person name="Kuees U."/>
            <person name="Kumar T.K.A."/>
            <person name="Kuo A."/>
            <person name="LaButti K."/>
            <person name="Larrondo L.F."/>
            <person name="Lindquist E."/>
            <person name="Ling A."/>
            <person name="Lombard V."/>
            <person name="Lucas S."/>
            <person name="Lundell T."/>
            <person name="Martin R."/>
            <person name="McLaughlin D.J."/>
            <person name="Morgenstern I."/>
            <person name="Morin E."/>
            <person name="Murat C."/>
            <person name="Nagy L.G."/>
            <person name="Nolan M."/>
            <person name="Ohm R.A."/>
            <person name="Patyshakuliyeva A."/>
            <person name="Rokas A."/>
            <person name="Ruiz-Duenas F.J."/>
            <person name="Sabat G."/>
            <person name="Salamov A."/>
            <person name="Samejima M."/>
            <person name="Schmutz J."/>
            <person name="Slot J.C."/>
            <person name="St John F."/>
            <person name="Stenlid J."/>
            <person name="Sun H."/>
            <person name="Sun S."/>
            <person name="Syed K."/>
            <person name="Tsang A."/>
            <person name="Wiebenga A."/>
            <person name="Young D."/>
            <person name="Pisabarro A."/>
            <person name="Eastwood D.C."/>
            <person name="Martin F."/>
            <person name="Cullen D."/>
            <person name="Grigoriev I.V."/>
            <person name="Hibbett D.S."/>
        </authorList>
    </citation>
    <scope>NUCLEOTIDE SEQUENCE</scope>
    <source>
        <strain evidence="4">FP-58527</strain>
    </source>
</reference>
<evidence type="ECO:0000259" key="2">
    <source>
        <dbReference type="PROSITE" id="PS50942"/>
    </source>
</evidence>
<dbReference type="GO" id="GO:0005768">
    <property type="term" value="C:endosome"/>
    <property type="evidence" value="ECO:0007669"/>
    <property type="project" value="TreeGrafter"/>
</dbReference>
<dbReference type="GO" id="GO:0005886">
    <property type="term" value="C:plasma membrane"/>
    <property type="evidence" value="ECO:0007669"/>
    <property type="project" value="TreeGrafter"/>
</dbReference>
<dbReference type="Proteomes" id="UP000015241">
    <property type="component" value="Unassembled WGS sequence"/>
</dbReference>
<feature type="region of interest" description="Disordered" evidence="1">
    <location>
        <begin position="231"/>
        <end position="287"/>
    </location>
</feature>
<evidence type="ECO:0000256" key="1">
    <source>
        <dbReference type="SAM" id="MobiDB-lite"/>
    </source>
</evidence>
<dbReference type="AlphaFoldDB" id="S8EAI7"/>
<dbReference type="STRING" id="743788.S8EAI7"/>
<dbReference type="GO" id="GO:0005829">
    <property type="term" value="C:cytosol"/>
    <property type="evidence" value="ECO:0007669"/>
    <property type="project" value="GOC"/>
</dbReference>
<gene>
    <name evidence="3" type="ORF">FOMPIDRAFT_1123041</name>
</gene>
<evidence type="ECO:0000313" key="3">
    <source>
        <dbReference type="EMBL" id="EPT00274.1"/>
    </source>
</evidence>
<dbReference type="InParanoid" id="S8EAI7"/>
<proteinExistence type="predicted"/>